<gene>
    <name evidence="5" type="ORF">BUALT_BualtUnG0047700</name>
</gene>
<dbReference type="PANTHER" id="PTHR21109">
    <property type="entry name" value="MITOCHONDRIAL 28S RIBOSOMAL PROTEIN S21"/>
    <property type="match status" value="1"/>
</dbReference>
<dbReference type="EMBL" id="WHWC01000318">
    <property type="protein sequence ID" value="KAG8362716.1"/>
    <property type="molecule type" value="Genomic_DNA"/>
</dbReference>
<keyword evidence="2" id="KW-0689">Ribosomal protein</keyword>
<comment type="caution">
    <text evidence="5">The sequence shown here is derived from an EMBL/GenBank/DDBJ whole genome shotgun (WGS) entry which is preliminary data.</text>
</comment>
<dbReference type="AlphaFoldDB" id="A0AAV6W4U5"/>
<dbReference type="PANTHER" id="PTHR21109:SF27">
    <property type="entry name" value="30S RIBOSOMAL PROTEIN S21, CHLOROPLASTIC"/>
    <property type="match status" value="1"/>
</dbReference>
<dbReference type="Proteomes" id="UP000826271">
    <property type="component" value="Unassembled WGS sequence"/>
</dbReference>
<dbReference type="InterPro" id="IPR001911">
    <property type="entry name" value="Ribosomal_bS21"/>
</dbReference>
<protein>
    <submittedName>
        <fullName evidence="5">Uncharacterized protein</fullName>
    </submittedName>
</protein>
<proteinExistence type="inferred from homology"/>
<comment type="similarity">
    <text evidence="1">Belongs to the bacterial ribosomal protein bS21 family.</text>
</comment>
<accession>A0AAV6W4U5</accession>
<reference evidence="5" key="1">
    <citation type="submission" date="2019-10" db="EMBL/GenBank/DDBJ databases">
        <authorList>
            <person name="Zhang R."/>
            <person name="Pan Y."/>
            <person name="Wang J."/>
            <person name="Ma R."/>
            <person name="Yu S."/>
        </authorList>
    </citation>
    <scope>NUCLEOTIDE SEQUENCE</scope>
    <source>
        <strain evidence="5">LA-IB0</strain>
        <tissue evidence="5">Leaf</tissue>
    </source>
</reference>
<name>A0AAV6W4U5_9LAMI</name>
<evidence type="ECO:0000313" key="5">
    <source>
        <dbReference type="EMBL" id="KAG8362716.1"/>
    </source>
</evidence>
<keyword evidence="3" id="KW-0687">Ribonucleoprotein</keyword>
<keyword evidence="6" id="KW-1185">Reference proteome</keyword>
<sequence length="177" mass="20008">MALSNKLNPLSFFPPQTTSLPAQKSPPSQLSLTPFRIRNPHLSSIQLNNTQLNNTQLLIPETLPNLPLKTKTKEEEQQQQHPNHHHHCNKSDDSLSVAFPSLAFSNTLFFSSSSSSVYNVQVIVGVDEPEENLIAGFVGRRPQPKVYRQVQAEDSKKKKEDSDDDNWEFLDIDPPYC</sequence>
<dbReference type="GO" id="GO:0005840">
    <property type="term" value="C:ribosome"/>
    <property type="evidence" value="ECO:0007669"/>
    <property type="project" value="UniProtKB-KW"/>
</dbReference>
<dbReference type="GO" id="GO:1990904">
    <property type="term" value="C:ribonucleoprotein complex"/>
    <property type="evidence" value="ECO:0007669"/>
    <property type="project" value="UniProtKB-KW"/>
</dbReference>
<evidence type="ECO:0000256" key="3">
    <source>
        <dbReference type="ARBA" id="ARBA00023274"/>
    </source>
</evidence>
<feature type="region of interest" description="Disordered" evidence="4">
    <location>
        <begin position="1"/>
        <end position="29"/>
    </location>
</feature>
<feature type="region of interest" description="Disordered" evidence="4">
    <location>
        <begin position="146"/>
        <end position="167"/>
    </location>
</feature>
<evidence type="ECO:0000313" key="6">
    <source>
        <dbReference type="Proteomes" id="UP000826271"/>
    </source>
</evidence>
<dbReference type="GO" id="GO:0006412">
    <property type="term" value="P:translation"/>
    <property type="evidence" value="ECO:0007669"/>
    <property type="project" value="InterPro"/>
</dbReference>
<evidence type="ECO:0000256" key="2">
    <source>
        <dbReference type="ARBA" id="ARBA00022980"/>
    </source>
</evidence>
<evidence type="ECO:0000256" key="4">
    <source>
        <dbReference type="SAM" id="MobiDB-lite"/>
    </source>
</evidence>
<feature type="region of interest" description="Disordered" evidence="4">
    <location>
        <begin position="71"/>
        <end position="91"/>
    </location>
</feature>
<evidence type="ECO:0000256" key="1">
    <source>
        <dbReference type="ARBA" id="ARBA00006640"/>
    </source>
</evidence>
<feature type="compositionally biased region" description="Basic and acidic residues" evidence="4">
    <location>
        <begin position="151"/>
        <end position="161"/>
    </location>
</feature>
<dbReference type="GO" id="GO:0003735">
    <property type="term" value="F:structural constituent of ribosome"/>
    <property type="evidence" value="ECO:0007669"/>
    <property type="project" value="InterPro"/>
</dbReference>
<organism evidence="5 6">
    <name type="scientific">Buddleja alternifolia</name>
    <dbReference type="NCBI Taxonomy" id="168488"/>
    <lineage>
        <taxon>Eukaryota</taxon>
        <taxon>Viridiplantae</taxon>
        <taxon>Streptophyta</taxon>
        <taxon>Embryophyta</taxon>
        <taxon>Tracheophyta</taxon>
        <taxon>Spermatophyta</taxon>
        <taxon>Magnoliopsida</taxon>
        <taxon>eudicotyledons</taxon>
        <taxon>Gunneridae</taxon>
        <taxon>Pentapetalae</taxon>
        <taxon>asterids</taxon>
        <taxon>lamiids</taxon>
        <taxon>Lamiales</taxon>
        <taxon>Scrophulariaceae</taxon>
        <taxon>Buddlejeae</taxon>
        <taxon>Buddleja</taxon>
    </lineage>
</organism>